<organism evidence="4 5">
    <name type="scientific">Dichanthelium oligosanthes</name>
    <dbReference type="NCBI Taxonomy" id="888268"/>
    <lineage>
        <taxon>Eukaryota</taxon>
        <taxon>Viridiplantae</taxon>
        <taxon>Streptophyta</taxon>
        <taxon>Embryophyta</taxon>
        <taxon>Tracheophyta</taxon>
        <taxon>Spermatophyta</taxon>
        <taxon>Magnoliopsida</taxon>
        <taxon>Liliopsida</taxon>
        <taxon>Poales</taxon>
        <taxon>Poaceae</taxon>
        <taxon>PACMAD clade</taxon>
        <taxon>Panicoideae</taxon>
        <taxon>Panicodae</taxon>
        <taxon>Paniceae</taxon>
        <taxon>Dichantheliinae</taxon>
        <taxon>Dichanthelium</taxon>
    </lineage>
</organism>
<keyword evidence="1" id="KW-0732">Signal</keyword>
<evidence type="ECO:0000256" key="2">
    <source>
        <dbReference type="ARBA" id="ARBA00023157"/>
    </source>
</evidence>
<dbReference type="Proteomes" id="UP000095767">
    <property type="component" value="Unassembled WGS sequence"/>
</dbReference>
<keyword evidence="5" id="KW-1185">Reference proteome</keyword>
<dbReference type="STRING" id="888268.A0A1E5VM12"/>
<feature type="domain" description="S-locus glycoprotein" evidence="3">
    <location>
        <begin position="10"/>
        <end position="89"/>
    </location>
</feature>
<accession>A0A1E5VM12</accession>
<evidence type="ECO:0000256" key="1">
    <source>
        <dbReference type="ARBA" id="ARBA00022729"/>
    </source>
</evidence>
<dbReference type="PANTHER" id="PTHR32444:SF236">
    <property type="entry name" value="D-MANNOSE BINDING LECTIN FAMILY PROTEIN, EXPRESSED"/>
    <property type="match status" value="1"/>
</dbReference>
<sequence>MEYQKVISPRETTYRYIVKPGAPFNYIVLMDNGVVKRLVWVASSRAWQTYYQGPRDVCDSYGKCGAFSLCNASAASTSFCACLNGFSPASPAAWNSRDTSAGCQRNVGAATDRFLLVQTVKLPDAHNVSVDRSITLEE</sequence>
<dbReference type="GO" id="GO:0048544">
    <property type="term" value="P:recognition of pollen"/>
    <property type="evidence" value="ECO:0007669"/>
    <property type="project" value="InterPro"/>
</dbReference>
<evidence type="ECO:0000259" key="3">
    <source>
        <dbReference type="Pfam" id="PF00954"/>
    </source>
</evidence>
<dbReference type="PANTHER" id="PTHR32444">
    <property type="entry name" value="BULB-TYPE LECTIN DOMAIN-CONTAINING PROTEIN"/>
    <property type="match status" value="1"/>
</dbReference>
<protein>
    <recommendedName>
        <fullName evidence="3">S-locus glycoprotein domain-containing protein</fullName>
    </recommendedName>
</protein>
<dbReference type="InterPro" id="IPR000858">
    <property type="entry name" value="S_locus_glycoprot_dom"/>
</dbReference>
<evidence type="ECO:0000313" key="4">
    <source>
        <dbReference type="EMBL" id="OEL26179.1"/>
    </source>
</evidence>
<dbReference type="EMBL" id="LWDX02035284">
    <property type="protein sequence ID" value="OEL26179.1"/>
    <property type="molecule type" value="Genomic_DNA"/>
</dbReference>
<name>A0A1E5VM12_9POAL</name>
<dbReference type="OrthoDB" id="689674at2759"/>
<reference evidence="4 5" key="1">
    <citation type="submission" date="2016-09" db="EMBL/GenBank/DDBJ databases">
        <title>The draft genome of Dichanthelium oligosanthes: A C3 panicoid grass species.</title>
        <authorList>
            <person name="Studer A.J."/>
            <person name="Schnable J.C."/>
            <person name="Brutnell T.P."/>
        </authorList>
    </citation>
    <scope>NUCLEOTIDE SEQUENCE [LARGE SCALE GENOMIC DNA]</scope>
    <source>
        <strain evidence="5">cv. Kellogg 1175</strain>
        <tissue evidence="4">Leaf</tissue>
    </source>
</reference>
<proteinExistence type="predicted"/>
<dbReference type="AlphaFoldDB" id="A0A1E5VM12"/>
<gene>
    <name evidence="4" type="ORF">BAE44_0012801</name>
</gene>
<evidence type="ECO:0000313" key="5">
    <source>
        <dbReference type="Proteomes" id="UP000095767"/>
    </source>
</evidence>
<comment type="caution">
    <text evidence="4">The sequence shown here is derived from an EMBL/GenBank/DDBJ whole genome shotgun (WGS) entry which is preliminary data.</text>
</comment>
<keyword evidence="2" id="KW-1015">Disulfide bond</keyword>
<dbReference type="Pfam" id="PF00954">
    <property type="entry name" value="S_locus_glycop"/>
    <property type="match status" value="1"/>
</dbReference>